<protein>
    <submittedName>
        <fullName evidence="1">Uncharacterized protein</fullName>
    </submittedName>
</protein>
<dbReference type="AlphaFoldDB" id="A0A0F9H8L3"/>
<accession>A0A0F9H8L3</accession>
<organism evidence="1">
    <name type="scientific">marine sediment metagenome</name>
    <dbReference type="NCBI Taxonomy" id="412755"/>
    <lineage>
        <taxon>unclassified sequences</taxon>
        <taxon>metagenomes</taxon>
        <taxon>ecological metagenomes</taxon>
    </lineage>
</organism>
<reference evidence="1" key="1">
    <citation type="journal article" date="2015" name="Nature">
        <title>Complex archaea that bridge the gap between prokaryotes and eukaryotes.</title>
        <authorList>
            <person name="Spang A."/>
            <person name="Saw J.H."/>
            <person name="Jorgensen S.L."/>
            <person name="Zaremba-Niedzwiedzka K."/>
            <person name="Martijn J."/>
            <person name="Lind A.E."/>
            <person name="van Eijk R."/>
            <person name="Schleper C."/>
            <person name="Guy L."/>
            <person name="Ettema T.J."/>
        </authorList>
    </citation>
    <scope>NUCLEOTIDE SEQUENCE</scope>
</reference>
<comment type="caution">
    <text evidence="1">The sequence shown here is derived from an EMBL/GenBank/DDBJ whole genome shotgun (WGS) entry which is preliminary data.</text>
</comment>
<feature type="non-terminal residue" evidence="1">
    <location>
        <position position="297"/>
    </location>
</feature>
<sequence length="297" mass="32917">MYILYLVIKNLSKKEKKNMKKAKIITISLLGLLLLVPFLGPARAATSDYTDVAVEEKYEWTLSQYNANFAQWDLDKMDDWLATVFLQPVAFNFTTIRAGWSWDSVTPQSSWPMTVRTILPENTSAFLSDYFILDEITHTPVLMDSGFTVIHFAASSSYYSDTWYIVNDSASFAAQSLYGGSATSPYMIMGVPFGPKNIDWSVFAGWANWGMGGYWVGLAANTIVTALADGYSMSVPAMGYGNNSLPITINVTYTAAGILDTYTFEYGALTLFLYELDSYEADVVDPVITATSTDFSV</sequence>
<name>A0A0F9H8L3_9ZZZZ</name>
<gene>
    <name evidence="1" type="ORF">LCGC14_1733530</name>
</gene>
<evidence type="ECO:0000313" key="1">
    <source>
        <dbReference type="EMBL" id="KKM07474.1"/>
    </source>
</evidence>
<proteinExistence type="predicted"/>
<dbReference type="EMBL" id="LAZR01015762">
    <property type="protein sequence ID" value="KKM07474.1"/>
    <property type="molecule type" value="Genomic_DNA"/>
</dbReference>